<feature type="chain" id="PRO_5046438847" description="PknH-like protein" evidence="1">
    <location>
        <begin position="32"/>
        <end position="302"/>
    </location>
</feature>
<reference evidence="3" key="1">
    <citation type="journal article" date="2019" name="Int. J. Syst. Evol. Microbiol.">
        <title>The Global Catalogue of Microorganisms (GCM) 10K type strain sequencing project: providing services to taxonomists for standard genome sequencing and annotation.</title>
        <authorList>
            <consortium name="The Broad Institute Genomics Platform"/>
            <consortium name="The Broad Institute Genome Sequencing Center for Infectious Disease"/>
            <person name="Wu L."/>
            <person name="Ma J."/>
        </authorList>
    </citation>
    <scope>NUCLEOTIDE SEQUENCE [LARGE SCALE GENOMIC DNA]</scope>
    <source>
        <strain evidence="3">KCTC 12848</strain>
    </source>
</reference>
<dbReference type="EMBL" id="JBHSJB010000001">
    <property type="protein sequence ID" value="MFC5052136.1"/>
    <property type="molecule type" value="Genomic_DNA"/>
</dbReference>
<name>A0ABV9XUN7_9PSEU</name>
<evidence type="ECO:0000313" key="3">
    <source>
        <dbReference type="Proteomes" id="UP001595833"/>
    </source>
</evidence>
<evidence type="ECO:0000256" key="1">
    <source>
        <dbReference type="SAM" id="SignalP"/>
    </source>
</evidence>
<evidence type="ECO:0008006" key="4">
    <source>
        <dbReference type="Google" id="ProtNLM"/>
    </source>
</evidence>
<evidence type="ECO:0000313" key="2">
    <source>
        <dbReference type="EMBL" id="MFC5052136.1"/>
    </source>
</evidence>
<dbReference type="RefSeq" id="WP_344044016.1">
    <property type="nucleotide sequence ID" value="NZ_BAAAKE010000056.1"/>
</dbReference>
<comment type="caution">
    <text evidence="2">The sequence shown here is derived from an EMBL/GenBank/DDBJ whole genome shotgun (WGS) entry which is preliminary data.</text>
</comment>
<feature type="signal peptide" evidence="1">
    <location>
        <begin position="1"/>
        <end position="31"/>
    </location>
</feature>
<dbReference type="Proteomes" id="UP001595833">
    <property type="component" value="Unassembled WGS sequence"/>
</dbReference>
<accession>A0ABV9XUN7</accession>
<keyword evidence="3" id="KW-1185">Reference proteome</keyword>
<keyword evidence="1" id="KW-0732">Signal</keyword>
<protein>
    <recommendedName>
        <fullName evidence="4">PknH-like protein</fullName>
    </recommendedName>
</protein>
<sequence length="302" mass="31959">MVTPHPPRRAVGSLAAAALAALVGCSTPPTATPDFGAVDLDAALGRVPADVSSVRGLDLPLDRSLLSPVEELEVVRARNAVMERCLANHGLTYTFPAVDPARDAVKPRRHGLVDDGEAAAYGYRDPAVFTPRRAAAKTADQPPPDVVPVITGAGGGVVGGHEVPSGGCAGEADRTLADDARPGQEPVSFALSHRSHEITRSAPPVVEAAAAWSRCMAEARFDYADPDAAVNDPAFRAGRPSRHEVSVATRDVTCKERVEWVRTWVAVERAVQGELIRQHGADVAREARHKDHQLSVAREING</sequence>
<proteinExistence type="predicted"/>
<organism evidence="2 3">
    <name type="scientific">Saccharothrix xinjiangensis</name>
    <dbReference type="NCBI Taxonomy" id="204798"/>
    <lineage>
        <taxon>Bacteria</taxon>
        <taxon>Bacillati</taxon>
        <taxon>Actinomycetota</taxon>
        <taxon>Actinomycetes</taxon>
        <taxon>Pseudonocardiales</taxon>
        <taxon>Pseudonocardiaceae</taxon>
        <taxon>Saccharothrix</taxon>
    </lineage>
</organism>
<gene>
    <name evidence="2" type="ORF">ACFPFM_00055</name>
</gene>